<keyword evidence="6" id="KW-1185">Reference proteome</keyword>
<evidence type="ECO:0000256" key="3">
    <source>
        <dbReference type="SAM" id="MobiDB-lite"/>
    </source>
</evidence>
<gene>
    <name evidence="5" type="ORF">DEO23_12020</name>
</gene>
<evidence type="ECO:0000313" key="6">
    <source>
        <dbReference type="Proteomes" id="UP000245590"/>
    </source>
</evidence>
<feature type="domain" description="Glycosyltransferase subfamily 4-like N-terminal" evidence="4">
    <location>
        <begin position="21"/>
        <end position="154"/>
    </location>
</feature>
<organism evidence="5 6">
    <name type="scientific">Brachybacterium endophyticum</name>
    <dbReference type="NCBI Taxonomy" id="2182385"/>
    <lineage>
        <taxon>Bacteria</taxon>
        <taxon>Bacillati</taxon>
        <taxon>Actinomycetota</taxon>
        <taxon>Actinomycetes</taxon>
        <taxon>Micrococcales</taxon>
        <taxon>Dermabacteraceae</taxon>
        <taxon>Brachybacterium</taxon>
    </lineage>
</organism>
<keyword evidence="1" id="KW-0328">Glycosyltransferase</keyword>
<dbReference type="Gene3D" id="3.40.50.2000">
    <property type="entry name" value="Glycogen Phosphorylase B"/>
    <property type="match status" value="2"/>
</dbReference>
<dbReference type="EMBL" id="QFKX01000004">
    <property type="protein sequence ID" value="PWH05907.1"/>
    <property type="molecule type" value="Genomic_DNA"/>
</dbReference>
<dbReference type="OrthoDB" id="3268555at2"/>
<evidence type="ECO:0000256" key="1">
    <source>
        <dbReference type="ARBA" id="ARBA00022676"/>
    </source>
</evidence>
<comment type="caution">
    <text evidence="5">The sequence shown here is derived from an EMBL/GenBank/DDBJ whole genome shotgun (WGS) entry which is preliminary data.</text>
</comment>
<reference evidence="5 6" key="1">
    <citation type="submission" date="2018-05" db="EMBL/GenBank/DDBJ databases">
        <title>Brachybacterium sp. M1HQ-2T, whole genome shotgun sequence.</title>
        <authorList>
            <person name="Tuo L."/>
        </authorList>
    </citation>
    <scope>NUCLEOTIDE SEQUENCE [LARGE SCALE GENOMIC DNA]</scope>
    <source>
        <strain evidence="5 6">M1HQ-2</strain>
    </source>
</reference>
<evidence type="ECO:0000259" key="4">
    <source>
        <dbReference type="Pfam" id="PF13439"/>
    </source>
</evidence>
<dbReference type="Pfam" id="PF13439">
    <property type="entry name" value="Glyco_transf_4"/>
    <property type="match status" value="1"/>
</dbReference>
<evidence type="ECO:0000256" key="2">
    <source>
        <dbReference type="ARBA" id="ARBA00022679"/>
    </source>
</evidence>
<dbReference type="AlphaFoldDB" id="A0A2U2RJ55"/>
<name>A0A2U2RJ55_9MICO</name>
<dbReference type="GO" id="GO:0016757">
    <property type="term" value="F:glycosyltransferase activity"/>
    <property type="evidence" value="ECO:0007669"/>
    <property type="project" value="UniProtKB-KW"/>
</dbReference>
<dbReference type="PANTHER" id="PTHR12526:SF510">
    <property type="entry name" value="D-INOSITOL 3-PHOSPHATE GLYCOSYLTRANSFERASE"/>
    <property type="match status" value="1"/>
</dbReference>
<evidence type="ECO:0000313" key="5">
    <source>
        <dbReference type="EMBL" id="PWH05907.1"/>
    </source>
</evidence>
<dbReference type="Pfam" id="PF13692">
    <property type="entry name" value="Glyco_trans_1_4"/>
    <property type="match status" value="1"/>
</dbReference>
<proteinExistence type="predicted"/>
<dbReference type="RefSeq" id="WP_109276263.1">
    <property type="nucleotide sequence ID" value="NZ_QFKX01000004.1"/>
</dbReference>
<feature type="region of interest" description="Disordered" evidence="3">
    <location>
        <begin position="165"/>
        <end position="203"/>
    </location>
</feature>
<sequence>MSGAAPGRAGGPAAARPRVLIVEPTASGGLAAHVRMEREVLQAGGAVPVDAAVRIPSRPSPRDLVTVRRLRTAMHRGGGPDGVEAVHAHGLRAGALAALARGGRPRRPRLVVTLHNRVDGPLPLRVIGRALLATIRRRADVVLTVSPDLDALVRGVAALEHAIIPAPSGQGSGSAAEERPPARAGAGARPPEGETAEEGSPAARTLEVLTVGRLAPQKGLDDLLDAVAHIGRVPAAPRVHVSIAGDGPLEPHLRSRITTEGLPVTLLGRREDVPALLRECQVVVSAALWEGQPVFLQEALQAGRAVVATDAGGTRWVTGDAARLVEVGDTRALAQEILAMADPGARGRAADASLARARELPGPGELARQLSDVLGIALSDPSRRERGGAV</sequence>
<dbReference type="Proteomes" id="UP000245590">
    <property type="component" value="Unassembled WGS sequence"/>
</dbReference>
<dbReference type="SUPFAM" id="SSF53756">
    <property type="entry name" value="UDP-Glycosyltransferase/glycogen phosphorylase"/>
    <property type="match status" value="1"/>
</dbReference>
<dbReference type="CDD" id="cd03801">
    <property type="entry name" value="GT4_PimA-like"/>
    <property type="match status" value="1"/>
</dbReference>
<accession>A0A2U2RJ55</accession>
<protein>
    <submittedName>
        <fullName evidence="5">Glycosyl transferase</fullName>
    </submittedName>
</protein>
<dbReference type="PANTHER" id="PTHR12526">
    <property type="entry name" value="GLYCOSYLTRANSFERASE"/>
    <property type="match status" value="1"/>
</dbReference>
<dbReference type="InterPro" id="IPR028098">
    <property type="entry name" value="Glyco_trans_4-like_N"/>
</dbReference>
<keyword evidence="2 5" id="KW-0808">Transferase</keyword>